<dbReference type="KEGG" id="mcau:MIT9_P2072"/>
<sequence>MKPSIATLFWILAWTCLLAGQAQAHGPTPQKSDAAITIKAPLKKVWQAIKEPTAICQWHSSIDRCDYDADKQERVFYLQSGERFSEAILEVNEANHTVYLRQGEPNVKALPVSSYSTRIQVEDNGDGTVTVRWRGRYYRGDTGNFPPQHLNDEAAVKAMNAWIQKGLEGLKTAVEG</sequence>
<keyword evidence="1" id="KW-0732">Signal</keyword>
<dbReference type="SUPFAM" id="SSF55961">
    <property type="entry name" value="Bet v1-like"/>
    <property type="match status" value="1"/>
</dbReference>
<accession>A0AAU9CLE7</accession>
<evidence type="ECO:0000256" key="1">
    <source>
        <dbReference type="SAM" id="SignalP"/>
    </source>
</evidence>
<dbReference type="InterPro" id="IPR019587">
    <property type="entry name" value="Polyketide_cyclase/dehydratase"/>
</dbReference>
<protein>
    <submittedName>
        <fullName evidence="2">MxaD protein</fullName>
    </submittedName>
</protein>
<dbReference type="Gene3D" id="3.30.530.20">
    <property type="match status" value="1"/>
</dbReference>
<dbReference type="AlphaFoldDB" id="A0AAU9CLE7"/>
<proteinExistence type="predicted"/>
<reference evidence="3" key="1">
    <citation type="journal article" date="2024" name="Int. J. Syst. Evol. Microbiol.">
        <title>Methylomarinovum tepidoasis sp. nov., a moderately thermophilic methanotroph of the family Methylothermaceae isolated from a deep-sea hydrothermal field.</title>
        <authorList>
            <person name="Hirayama H."/>
            <person name="Takaki Y."/>
            <person name="Abe M."/>
            <person name="Miyazaki M."/>
            <person name="Uematsu K."/>
            <person name="Matsui Y."/>
            <person name="Takai K."/>
        </authorList>
    </citation>
    <scope>NUCLEOTIDE SEQUENCE [LARGE SCALE GENOMIC DNA]</scope>
    <source>
        <strain evidence="3">IT-9</strain>
    </source>
</reference>
<dbReference type="EMBL" id="AP024714">
    <property type="protein sequence ID" value="BCX82486.1"/>
    <property type="molecule type" value="Genomic_DNA"/>
</dbReference>
<dbReference type="Pfam" id="PF10604">
    <property type="entry name" value="Polyketide_cyc2"/>
    <property type="match status" value="1"/>
</dbReference>
<dbReference type="InterPro" id="IPR023393">
    <property type="entry name" value="START-like_dom_sf"/>
</dbReference>
<dbReference type="RefSeq" id="WP_317704886.1">
    <property type="nucleotide sequence ID" value="NZ_AP024714.1"/>
</dbReference>
<feature type="signal peptide" evidence="1">
    <location>
        <begin position="1"/>
        <end position="24"/>
    </location>
</feature>
<evidence type="ECO:0000313" key="2">
    <source>
        <dbReference type="EMBL" id="BCX82486.1"/>
    </source>
</evidence>
<dbReference type="CDD" id="cd07821">
    <property type="entry name" value="PYR_PYL_RCAR_like"/>
    <property type="match status" value="1"/>
</dbReference>
<dbReference type="Proteomes" id="UP001321825">
    <property type="component" value="Chromosome"/>
</dbReference>
<evidence type="ECO:0000313" key="3">
    <source>
        <dbReference type="Proteomes" id="UP001321825"/>
    </source>
</evidence>
<gene>
    <name evidence="2" type="ORF">MIT9_P2072</name>
</gene>
<dbReference type="PANTHER" id="PTHR39332:SF7">
    <property type="entry name" value="SRPBCC FAMILY PROTEIN"/>
    <property type="match status" value="1"/>
</dbReference>
<feature type="chain" id="PRO_5043739805" evidence="1">
    <location>
        <begin position="25"/>
        <end position="176"/>
    </location>
</feature>
<name>A0AAU9CLE7_9GAMM</name>
<keyword evidence="3" id="KW-1185">Reference proteome</keyword>
<dbReference type="PANTHER" id="PTHR39332">
    <property type="entry name" value="BLL4707 PROTEIN"/>
    <property type="match status" value="1"/>
</dbReference>
<organism evidence="2 3">
    <name type="scientific">Methylomarinovum caldicuralii</name>
    <dbReference type="NCBI Taxonomy" id="438856"/>
    <lineage>
        <taxon>Bacteria</taxon>
        <taxon>Pseudomonadati</taxon>
        <taxon>Pseudomonadota</taxon>
        <taxon>Gammaproteobacteria</taxon>
        <taxon>Methylococcales</taxon>
        <taxon>Methylothermaceae</taxon>
        <taxon>Methylomarinovum</taxon>
    </lineage>
</organism>